<keyword evidence="15" id="KW-0675">Receptor</keyword>
<dbReference type="RefSeq" id="WP_009019141.1">
    <property type="nucleotide sequence ID" value="NZ_DS999411.1"/>
</dbReference>
<accession>B8KXK0</accession>
<keyword evidence="2 10" id="KW-0813">Transport</keyword>
<gene>
    <name evidence="15" type="ORF">NOR51B_330</name>
</gene>
<dbReference type="Gene3D" id="2.170.130.10">
    <property type="entry name" value="TonB-dependent receptor, plug domain"/>
    <property type="match status" value="1"/>
</dbReference>
<keyword evidence="7 11" id="KW-0798">TonB box</keyword>
<keyword evidence="6" id="KW-0406">Ion transport</keyword>
<evidence type="ECO:0000256" key="8">
    <source>
        <dbReference type="ARBA" id="ARBA00023136"/>
    </source>
</evidence>
<evidence type="ECO:0000256" key="1">
    <source>
        <dbReference type="ARBA" id="ARBA00004571"/>
    </source>
</evidence>
<keyword evidence="4 10" id="KW-0812">Transmembrane</keyword>
<evidence type="ECO:0000256" key="12">
    <source>
        <dbReference type="SAM" id="SignalP"/>
    </source>
</evidence>
<dbReference type="InterPro" id="IPR039426">
    <property type="entry name" value="TonB-dep_rcpt-like"/>
</dbReference>
<dbReference type="STRING" id="565045.NOR51B_330"/>
<keyword evidence="5 12" id="KW-0732">Signal</keyword>
<dbReference type="Pfam" id="PF00593">
    <property type="entry name" value="TonB_dep_Rec_b-barrel"/>
    <property type="match status" value="1"/>
</dbReference>
<evidence type="ECO:0000259" key="14">
    <source>
        <dbReference type="Pfam" id="PF07715"/>
    </source>
</evidence>
<keyword evidence="9 10" id="KW-0998">Cell outer membrane</keyword>
<evidence type="ECO:0000256" key="11">
    <source>
        <dbReference type="RuleBase" id="RU003357"/>
    </source>
</evidence>
<dbReference type="GO" id="GO:0006811">
    <property type="term" value="P:monoatomic ion transport"/>
    <property type="evidence" value="ECO:0007669"/>
    <property type="project" value="UniProtKB-KW"/>
</dbReference>
<keyword evidence="3 10" id="KW-1134">Transmembrane beta strand</keyword>
<protein>
    <submittedName>
        <fullName evidence="15">TonB-dependent receptor</fullName>
    </submittedName>
</protein>
<comment type="subcellular location">
    <subcellularLocation>
        <location evidence="1 10">Cell outer membrane</location>
        <topology evidence="1 10">Multi-pass membrane protein</topology>
    </subcellularLocation>
</comment>
<dbReference type="PROSITE" id="PS52016">
    <property type="entry name" value="TONB_DEPENDENT_REC_3"/>
    <property type="match status" value="1"/>
</dbReference>
<keyword evidence="16" id="KW-1185">Reference proteome</keyword>
<dbReference type="AlphaFoldDB" id="B8KXK0"/>
<dbReference type="eggNOG" id="COG4206">
    <property type="taxonomic scope" value="Bacteria"/>
</dbReference>
<comment type="similarity">
    <text evidence="10 11">Belongs to the TonB-dependent receptor family.</text>
</comment>
<feature type="chain" id="PRO_5002876058" evidence="12">
    <location>
        <begin position="31"/>
        <end position="622"/>
    </location>
</feature>
<dbReference type="GO" id="GO:0009279">
    <property type="term" value="C:cell outer membrane"/>
    <property type="evidence" value="ECO:0007669"/>
    <property type="project" value="UniProtKB-SubCell"/>
</dbReference>
<dbReference type="EMBL" id="DS999411">
    <property type="protein sequence ID" value="EED34393.1"/>
    <property type="molecule type" value="Genomic_DNA"/>
</dbReference>
<dbReference type="InterPro" id="IPR000531">
    <property type="entry name" value="Beta-barrel_TonB"/>
</dbReference>
<dbReference type="Proteomes" id="UP000004699">
    <property type="component" value="Unassembled WGS sequence"/>
</dbReference>
<dbReference type="PANTHER" id="PTHR30069:SF53">
    <property type="entry name" value="COLICIN I RECEPTOR-RELATED"/>
    <property type="match status" value="1"/>
</dbReference>
<dbReference type="InterPro" id="IPR036942">
    <property type="entry name" value="Beta-barrel_TonB_sf"/>
</dbReference>
<evidence type="ECO:0000256" key="6">
    <source>
        <dbReference type="ARBA" id="ARBA00023065"/>
    </source>
</evidence>
<evidence type="ECO:0000313" key="16">
    <source>
        <dbReference type="Proteomes" id="UP000004699"/>
    </source>
</evidence>
<feature type="domain" description="TonB-dependent receptor-like beta-barrel" evidence="13">
    <location>
        <begin position="189"/>
        <end position="596"/>
    </location>
</feature>
<evidence type="ECO:0000256" key="2">
    <source>
        <dbReference type="ARBA" id="ARBA00022448"/>
    </source>
</evidence>
<organism evidence="15 16">
    <name type="scientific">Luminiphilus syltensis NOR5-1B</name>
    <dbReference type="NCBI Taxonomy" id="565045"/>
    <lineage>
        <taxon>Bacteria</taxon>
        <taxon>Pseudomonadati</taxon>
        <taxon>Pseudomonadota</taxon>
        <taxon>Gammaproteobacteria</taxon>
        <taxon>Cellvibrionales</taxon>
        <taxon>Halieaceae</taxon>
        <taxon>Luminiphilus</taxon>
    </lineage>
</organism>
<dbReference type="PANTHER" id="PTHR30069">
    <property type="entry name" value="TONB-DEPENDENT OUTER MEMBRANE RECEPTOR"/>
    <property type="match status" value="1"/>
</dbReference>
<evidence type="ECO:0000313" key="15">
    <source>
        <dbReference type="EMBL" id="EED34393.1"/>
    </source>
</evidence>
<feature type="domain" description="TonB-dependent receptor plug" evidence="14">
    <location>
        <begin position="48"/>
        <end position="154"/>
    </location>
</feature>
<dbReference type="Pfam" id="PF07715">
    <property type="entry name" value="Plug"/>
    <property type="match status" value="1"/>
</dbReference>
<evidence type="ECO:0000259" key="13">
    <source>
        <dbReference type="Pfam" id="PF00593"/>
    </source>
</evidence>
<evidence type="ECO:0000256" key="3">
    <source>
        <dbReference type="ARBA" id="ARBA00022452"/>
    </source>
</evidence>
<reference evidence="16" key="1">
    <citation type="journal article" date="2013" name="BMC Microbiol.">
        <title>Taxonomy and evolution of bacteriochlorophyll a-containing members of the OM60/NOR5 clade of marine gammaproteobacteria: description of Luminiphilus syltensis gen. nov., sp. nov., reclassification of Haliea rubra as Pseudohaliea rubra gen. nov., comb. nov., and emendation of Chromatocurvus halotolerans.</title>
        <authorList>
            <person name="Spring S."/>
            <person name="Riedel T."/>
            <person name="Sproer C."/>
            <person name="Yan S."/>
            <person name="Harder J."/>
            <person name="Fuchs B.M."/>
        </authorList>
    </citation>
    <scope>NUCLEOTIDE SEQUENCE [LARGE SCALE GENOMIC DNA]</scope>
    <source>
        <strain evidence="16">NOR51-B</strain>
    </source>
</reference>
<sequence>MRKIKGEITIRILKSMAVYLVSAAAIPLSANEAVEETVIVASRIATPERETAVSVTVIDAAEIALLGYPDIGRMLDQQAGIAVTQDGGLGKTSTLRIRGEEGFRTRILLDGIDIADPASPQVSPRLEHLMSAGLGRIEVLRGPQGLLYGADAGGVLSMTSARPVRPVQGAVWAEGGSANFRNIGASFGGQWRTIEGTLSISDVDTDGFNATTADTRNPDRDGYSNTTTHATLSSDISDTLKVGATFHDISGANEYDGCFDPITFARINACRDTYDQSAWRLFTTLAGDRSQHTLSVSRNTIERDNFSAGSAVFSTEGVTEEASLIGSVNFWQASRLTYGVDYREQSFDDGSNNRDRRDRGGYLEISHRVGNAIHATLGVRHDNNDDFGDNTSWRATAVRSDYLGAARMTLRGSIGTGFRSPSPYEIAYNAGPFSFPPAGEAALVQEKSAGWEIATGIEWSGHSAELVYFEQTIDDEIFFDLAAFSGYLQRQGTSRSTGVEAIGELRLADGWQLRINGTWNDTETTDGDYRPYRPRVHGNASLRWQASTLSAALSARAARDAIDITGAEIDSYVVADLNIRYSVADNLELTARIENLGDARYEQIPGFSMQGRSGFAGIKYEW</sequence>
<evidence type="ECO:0000256" key="4">
    <source>
        <dbReference type="ARBA" id="ARBA00022692"/>
    </source>
</evidence>
<dbReference type="GO" id="GO:0015889">
    <property type="term" value="P:cobalamin transport"/>
    <property type="evidence" value="ECO:0007669"/>
    <property type="project" value="TreeGrafter"/>
</dbReference>
<dbReference type="SUPFAM" id="SSF56935">
    <property type="entry name" value="Porins"/>
    <property type="match status" value="1"/>
</dbReference>
<dbReference type="OrthoDB" id="9764669at2"/>
<evidence type="ECO:0000256" key="10">
    <source>
        <dbReference type="PROSITE-ProRule" id="PRU01360"/>
    </source>
</evidence>
<keyword evidence="8 10" id="KW-0472">Membrane</keyword>
<feature type="signal peptide" evidence="12">
    <location>
        <begin position="1"/>
        <end position="30"/>
    </location>
</feature>
<dbReference type="InterPro" id="IPR012910">
    <property type="entry name" value="Plug_dom"/>
</dbReference>
<evidence type="ECO:0000256" key="9">
    <source>
        <dbReference type="ARBA" id="ARBA00023237"/>
    </source>
</evidence>
<evidence type="ECO:0000256" key="5">
    <source>
        <dbReference type="ARBA" id="ARBA00022729"/>
    </source>
</evidence>
<dbReference type="HOGENOM" id="CLU_008287_18_5_6"/>
<evidence type="ECO:0000256" key="7">
    <source>
        <dbReference type="ARBA" id="ARBA00023077"/>
    </source>
</evidence>
<name>B8KXK0_9GAMM</name>
<dbReference type="Gene3D" id="2.40.170.20">
    <property type="entry name" value="TonB-dependent receptor, beta-barrel domain"/>
    <property type="match status" value="1"/>
</dbReference>
<proteinExistence type="inferred from homology"/>
<dbReference type="InterPro" id="IPR037066">
    <property type="entry name" value="Plug_dom_sf"/>
</dbReference>